<proteinExistence type="predicted"/>
<accession>A0A7G9SCZ4</accession>
<dbReference type="Gene3D" id="3.40.50.2000">
    <property type="entry name" value="Glycogen Phosphorylase B"/>
    <property type="match status" value="1"/>
</dbReference>
<dbReference type="GO" id="GO:0016740">
    <property type="term" value="F:transferase activity"/>
    <property type="evidence" value="ECO:0007669"/>
    <property type="project" value="UniProtKB-KW"/>
</dbReference>
<name>A0A7G9SCZ4_9SPHN</name>
<dbReference type="SUPFAM" id="SSF53756">
    <property type="entry name" value="UDP-Glycosyltransferase/glycogen phosphorylase"/>
    <property type="match status" value="1"/>
</dbReference>
<dbReference type="RefSeq" id="WP_187542704.1">
    <property type="nucleotide sequence ID" value="NZ_CP060717.1"/>
</dbReference>
<dbReference type="AlphaFoldDB" id="A0A7G9SCZ4"/>
<evidence type="ECO:0000313" key="2">
    <source>
        <dbReference type="Proteomes" id="UP000515955"/>
    </source>
</evidence>
<keyword evidence="1" id="KW-0808">Transferase</keyword>
<reference evidence="1 2" key="1">
    <citation type="submission" date="2020-08" db="EMBL/GenBank/DDBJ databases">
        <title>Genome sequence of Sphingomonas rhizophila KACC 19189T.</title>
        <authorList>
            <person name="Hyun D.-W."/>
            <person name="Bae J.-W."/>
        </authorList>
    </citation>
    <scope>NUCLEOTIDE SEQUENCE [LARGE SCALE GENOMIC DNA]</scope>
    <source>
        <strain evidence="1 2">KACC 19189</strain>
    </source>
</reference>
<dbReference type="Proteomes" id="UP000515955">
    <property type="component" value="Chromosome"/>
</dbReference>
<dbReference type="Pfam" id="PF13692">
    <property type="entry name" value="Glyco_trans_1_4"/>
    <property type="match status" value="1"/>
</dbReference>
<dbReference type="KEGG" id="srhi:H9L12_03940"/>
<dbReference type="EMBL" id="CP060717">
    <property type="protein sequence ID" value="QNN65719.1"/>
    <property type="molecule type" value="Genomic_DNA"/>
</dbReference>
<keyword evidence="2" id="KW-1185">Reference proteome</keyword>
<gene>
    <name evidence="1" type="ORF">H9L12_03940</name>
</gene>
<sequence>MARAVKRAAPHVRVSTFFHNVEARFFADAFRQSRSPRALATLLAVRSAEAAAARFSDQRLVLSNRESKALHETYGIGGTDIVPISVDDRLGSVPPSDQVVSADAPLLFVGGDFYANKAGIRWFARHVAPAIDRKTVVVGHGMDELRPELEAVRNVQVIGPAAALAPYYVEARAVVAPIFGGSGMKTKVAEALMFGKKVIGSGEAFSGYDNAVPEAGTICETADEFIAAIRALPPTAPAFDSALRKQFERHHSLRRLTDRLAHAMGRQ</sequence>
<protein>
    <submittedName>
        <fullName evidence="1">Glycosyltransferase</fullName>
    </submittedName>
</protein>
<organism evidence="1 2">
    <name type="scientific">Sphingomonas rhizophila</name>
    <dbReference type="NCBI Taxonomy" id="2071607"/>
    <lineage>
        <taxon>Bacteria</taxon>
        <taxon>Pseudomonadati</taxon>
        <taxon>Pseudomonadota</taxon>
        <taxon>Alphaproteobacteria</taxon>
        <taxon>Sphingomonadales</taxon>
        <taxon>Sphingomonadaceae</taxon>
        <taxon>Sphingomonas</taxon>
    </lineage>
</organism>
<evidence type="ECO:0000313" key="1">
    <source>
        <dbReference type="EMBL" id="QNN65719.1"/>
    </source>
</evidence>